<feature type="compositionally biased region" description="Polar residues" evidence="1">
    <location>
        <begin position="226"/>
        <end position="242"/>
    </location>
</feature>
<gene>
    <name evidence="4" type="ORF">AYBTSS11_LOCUS13213</name>
</gene>
<evidence type="ECO:0000313" key="4">
    <source>
        <dbReference type="EMBL" id="CAJ1948482.1"/>
    </source>
</evidence>
<evidence type="ECO:0000256" key="1">
    <source>
        <dbReference type="SAM" id="MobiDB-lite"/>
    </source>
</evidence>
<protein>
    <recommendedName>
        <fullName evidence="3">DUF3741 domain-containing protein</fullName>
    </recommendedName>
</protein>
<keyword evidence="2" id="KW-0732">Signal</keyword>
<accession>A0AA86S9Y1</accession>
<dbReference type="PANTHER" id="PTHR35499:SF4">
    <property type="entry name" value="ALC-INTERACTING PROTEIN 1"/>
    <property type="match status" value="1"/>
</dbReference>
<feature type="compositionally biased region" description="Low complexity" evidence="1">
    <location>
        <begin position="212"/>
        <end position="225"/>
    </location>
</feature>
<organism evidence="4 5">
    <name type="scientific">Sphenostylis stenocarpa</name>
    <dbReference type="NCBI Taxonomy" id="92480"/>
    <lineage>
        <taxon>Eukaryota</taxon>
        <taxon>Viridiplantae</taxon>
        <taxon>Streptophyta</taxon>
        <taxon>Embryophyta</taxon>
        <taxon>Tracheophyta</taxon>
        <taxon>Spermatophyta</taxon>
        <taxon>Magnoliopsida</taxon>
        <taxon>eudicotyledons</taxon>
        <taxon>Gunneridae</taxon>
        <taxon>Pentapetalae</taxon>
        <taxon>rosids</taxon>
        <taxon>fabids</taxon>
        <taxon>Fabales</taxon>
        <taxon>Fabaceae</taxon>
        <taxon>Papilionoideae</taxon>
        <taxon>50 kb inversion clade</taxon>
        <taxon>NPAAA clade</taxon>
        <taxon>indigoferoid/millettioid clade</taxon>
        <taxon>Phaseoleae</taxon>
        <taxon>Sphenostylis</taxon>
    </lineage>
</organism>
<dbReference type="PANTHER" id="PTHR35499">
    <property type="entry name" value="OS05G0128300 PROTEIN"/>
    <property type="match status" value="1"/>
</dbReference>
<feature type="chain" id="PRO_5041697566" description="DUF3741 domain-containing protein" evidence="2">
    <location>
        <begin position="24"/>
        <end position="393"/>
    </location>
</feature>
<feature type="domain" description="DUF3741" evidence="3">
    <location>
        <begin position="56"/>
        <end position="71"/>
    </location>
</feature>
<dbReference type="Gramene" id="rna-AYBTSS11_LOCUS13213">
    <property type="protein sequence ID" value="CAJ1948482.1"/>
    <property type="gene ID" value="gene-AYBTSS11_LOCUS13213"/>
</dbReference>
<keyword evidence="5" id="KW-1185">Reference proteome</keyword>
<feature type="region of interest" description="Disordered" evidence="1">
    <location>
        <begin position="156"/>
        <end position="259"/>
    </location>
</feature>
<reference evidence="4" key="1">
    <citation type="submission" date="2023-10" db="EMBL/GenBank/DDBJ databases">
        <authorList>
            <person name="Domelevo Entfellner J.-B."/>
        </authorList>
    </citation>
    <scope>NUCLEOTIDE SEQUENCE</scope>
</reference>
<dbReference type="InterPro" id="IPR032795">
    <property type="entry name" value="DUF3741-assoc"/>
</dbReference>
<dbReference type="Proteomes" id="UP001189624">
    <property type="component" value="Chromosome 4"/>
</dbReference>
<evidence type="ECO:0000256" key="2">
    <source>
        <dbReference type="SAM" id="SignalP"/>
    </source>
</evidence>
<feature type="compositionally biased region" description="Basic and acidic residues" evidence="1">
    <location>
        <begin position="167"/>
        <end position="211"/>
    </location>
</feature>
<proteinExistence type="predicted"/>
<feature type="signal peptide" evidence="2">
    <location>
        <begin position="1"/>
        <end position="23"/>
    </location>
</feature>
<dbReference type="AlphaFoldDB" id="A0AA86S9Y1"/>
<dbReference type="EMBL" id="OY731401">
    <property type="protein sequence ID" value="CAJ1948482.1"/>
    <property type="molecule type" value="Genomic_DNA"/>
</dbReference>
<evidence type="ECO:0000313" key="5">
    <source>
        <dbReference type="Proteomes" id="UP001189624"/>
    </source>
</evidence>
<name>A0AA86S9Y1_9FABA</name>
<sequence length="393" mass="44101">MPEKPKSGCFTGFLRVLLCAGNASSPPVHPSDHFTEYESENAHSTKETVVVNDGSTPGVVARLMGLDSLPNPKWVLKGGTPDSVPRSRSVNFVDFLLEFDSSRANHRRVKTSASFREVPGLVENQNIGNNLFVLCMDADKDRELRHELTKLETSLGEVKKGKRQGSRNKETVSVKKERNEGKNKKISKLRNEPRRIPSSTHEGRNHEDKDLSSVSSTSSKCSSCSNRQNNAGSRSRLNTSLANKHKKGLVDPKEKNMRKKKLSLKVESECSLENHSAVSVVDSNHYPFLYGTNFLGSNSKRESPSLLSMDADSASTDKDYTFIDVNKEAEYFSELLLQIRTLAEDDVRESDCTSKHIRESESFRDICFVFELKILDHLLYEVVDEISELYCCC</sequence>
<dbReference type="Pfam" id="PF14383">
    <property type="entry name" value="VARLMGL"/>
    <property type="match status" value="1"/>
</dbReference>
<evidence type="ECO:0000259" key="3">
    <source>
        <dbReference type="Pfam" id="PF14383"/>
    </source>
</evidence>